<dbReference type="InterPro" id="IPR001610">
    <property type="entry name" value="PAC"/>
</dbReference>
<feature type="modified residue" description="4-aspartylphosphate" evidence="4">
    <location>
        <position position="952"/>
    </location>
</feature>
<gene>
    <name evidence="10" type="ORF">GQR91_12645</name>
    <name evidence="11" type="ORF">SAMN05216557_1122</name>
</gene>
<evidence type="ECO:0000259" key="8">
    <source>
        <dbReference type="PROSITE" id="PS50112"/>
    </source>
</evidence>
<dbReference type="CDD" id="cd00156">
    <property type="entry name" value="REC"/>
    <property type="match status" value="1"/>
</dbReference>
<dbReference type="PROSITE" id="PS50113">
    <property type="entry name" value="PAC"/>
    <property type="match status" value="2"/>
</dbReference>
<dbReference type="InterPro" id="IPR036097">
    <property type="entry name" value="HisK_dim/P_sf"/>
</dbReference>
<dbReference type="EMBL" id="FNBI01000012">
    <property type="protein sequence ID" value="SDG11257.1"/>
    <property type="molecule type" value="Genomic_DNA"/>
</dbReference>
<dbReference type="InterPro" id="IPR000014">
    <property type="entry name" value="PAS"/>
</dbReference>
<accession>A0A1G7RKL1</accession>
<dbReference type="Gene3D" id="1.10.287.130">
    <property type="match status" value="1"/>
</dbReference>
<evidence type="ECO:0000256" key="2">
    <source>
        <dbReference type="ARBA" id="ARBA00012438"/>
    </source>
</evidence>
<dbReference type="CDD" id="cd00130">
    <property type="entry name" value="PAS"/>
    <property type="match status" value="2"/>
</dbReference>
<proteinExistence type="predicted"/>
<dbReference type="InterPro" id="IPR013655">
    <property type="entry name" value="PAS_fold_3"/>
</dbReference>
<dbReference type="SMART" id="SM00086">
    <property type="entry name" value="PAC"/>
    <property type="match status" value="3"/>
</dbReference>
<feature type="coiled-coil region" evidence="5">
    <location>
        <begin position="464"/>
        <end position="491"/>
    </location>
</feature>
<dbReference type="EC" id="2.7.13.3" evidence="2"/>
<evidence type="ECO:0000256" key="3">
    <source>
        <dbReference type="ARBA" id="ARBA00022553"/>
    </source>
</evidence>
<dbReference type="CDD" id="cd16919">
    <property type="entry name" value="HATPase_CckA-like"/>
    <property type="match status" value="1"/>
</dbReference>
<evidence type="ECO:0000259" key="6">
    <source>
        <dbReference type="PROSITE" id="PS50109"/>
    </source>
</evidence>
<dbReference type="InterPro" id="IPR011006">
    <property type="entry name" value="CheY-like_superfamily"/>
</dbReference>
<reference evidence="10 13" key="2">
    <citation type="submission" date="2019-12" db="EMBL/GenBank/DDBJ databases">
        <authorList>
            <person name="Zheng J."/>
        </authorList>
    </citation>
    <scope>NUCLEOTIDE SEQUENCE [LARGE SCALE GENOMIC DNA]</scope>
    <source>
        <strain evidence="10 13">DSM 27347</strain>
    </source>
</reference>
<evidence type="ECO:0000256" key="4">
    <source>
        <dbReference type="PROSITE-ProRule" id="PRU00169"/>
    </source>
</evidence>
<dbReference type="InterPro" id="IPR036890">
    <property type="entry name" value="HATPase_C_sf"/>
</dbReference>
<dbReference type="EMBL" id="WSUT01000005">
    <property type="protein sequence ID" value="MWC44494.1"/>
    <property type="molecule type" value="Genomic_DNA"/>
</dbReference>
<dbReference type="SUPFAM" id="SSF55785">
    <property type="entry name" value="PYP-like sensor domain (PAS domain)"/>
    <property type="match status" value="3"/>
</dbReference>
<evidence type="ECO:0000313" key="11">
    <source>
        <dbReference type="EMBL" id="SDG11257.1"/>
    </source>
</evidence>
<evidence type="ECO:0000313" key="10">
    <source>
        <dbReference type="EMBL" id="MWC44494.1"/>
    </source>
</evidence>
<evidence type="ECO:0000256" key="5">
    <source>
        <dbReference type="SAM" id="Coils"/>
    </source>
</evidence>
<dbReference type="PROSITE" id="PS50109">
    <property type="entry name" value="HIS_KIN"/>
    <property type="match status" value="1"/>
</dbReference>
<keyword evidence="3 4" id="KW-0597">Phosphoprotein</keyword>
<dbReference type="PROSITE" id="PS50110">
    <property type="entry name" value="RESPONSE_REGULATORY"/>
    <property type="match status" value="2"/>
</dbReference>
<dbReference type="SMART" id="SM00387">
    <property type="entry name" value="HATPase_c"/>
    <property type="match status" value="1"/>
</dbReference>
<dbReference type="SUPFAM" id="SSF55874">
    <property type="entry name" value="ATPase domain of HSP90 chaperone/DNA topoisomerase II/histidine kinase"/>
    <property type="match status" value="1"/>
</dbReference>
<dbReference type="OrthoDB" id="9796100at2"/>
<sequence length="1024" mass="111199">MTVRPSHTITLSPDTARLLDAAVAGGQYDGADAAIAAALAGLGRATPAPQDWLPGGGECGDLIRARDWSATSLGPREHWHPALRSTVSNIINSPIAKVLMWGPDHIMLYNDSYREIAGARHPQALGGTVPGIWPEIWDWNRQVLAAGFQGEVLSYRDQRMVLTRNGMAEEVVFDLFYTPIYQDGAVAGVMCTVLDNTPRIVAERRLADSEAELRIITDSLPVLVAFVDRDGVYRFANSFYQDFLGIAPEQVVGRTIAQVLGEESHAVRQPLIARALAGETVVADVSIRHRDGGIRRAETRYLPRRGDDGEVLGFHVLVFDVDERIRHAAALEQSNGRFRAAMDAVHGVLWTNSADGQMLGEQPGWAALTGQAFEEYQGFGWAQAVHPDDMAATVAAWRTAVAERSMFVHEHRVCRHDKIWRTYAIRALPIFGADGALVEWVGVHTDITEQREAEQALRDQASILARQVRHRERAEAQLRQLNETLEARVIAEIAERRQAEVALAQAQKMETIGKLTGGVAHDFNNLLQVVSGNLQLLATDVHGNERAERRITNAMAGVTRGSKLAAQLLAFGRRQALEPKVVNVTRFVQGMDDMLRRAIGEGIEIETVVGGGLWNTFIDPAQVENALLNLAINARDAMEGTGKLTIELANAHLDDDYARTHDEVIPGQYVMLAVSDTGSGMSAEVMAKVFEPFFSTKSEGKGSGLGLSMVYGFVKQSGGHVKIYSEIGHGTTIKLYLPRAMEAEDIEVAVDTGPIAGGTETVLVVEDDDAVRATVVELLSELGYRVLKAVDAQSALSVIESGIPIDMLFTDVVMPGTLKSPELARKARERLPDIAVLFTSGYTENSIVHGGRLDKGVELLSKPYTREALARKFRHVLANQSQRRLAERPRMPANATPLADGLTILLVEDDGLIRTSTAEALQAGGFVVVEAGSAEEALTALQTAPIDVLVTDINLPTMSGIELAQRARAVRPLAGIVFATGDAAAVRDAMPPEAILLTKPYGADRMIEAIRSVAARRERTGATV</sequence>
<dbReference type="Gene3D" id="3.40.50.2300">
    <property type="match status" value="2"/>
</dbReference>
<dbReference type="PANTHER" id="PTHR43065:SF42">
    <property type="entry name" value="TWO-COMPONENT SENSOR PPRA"/>
    <property type="match status" value="1"/>
</dbReference>
<feature type="domain" description="PAC" evidence="9">
    <location>
        <begin position="407"/>
        <end position="459"/>
    </location>
</feature>
<dbReference type="PANTHER" id="PTHR43065">
    <property type="entry name" value="SENSOR HISTIDINE KINASE"/>
    <property type="match status" value="1"/>
</dbReference>
<dbReference type="SUPFAM" id="SSF47384">
    <property type="entry name" value="Homodimeric domain of signal transducing histidine kinase"/>
    <property type="match status" value="1"/>
</dbReference>
<evidence type="ECO:0000259" key="9">
    <source>
        <dbReference type="PROSITE" id="PS50113"/>
    </source>
</evidence>
<dbReference type="InterPro" id="IPR005467">
    <property type="entry name" value="His_kinase_dom"/>
</dbReference>
<feature type="domain" description="Response regulatory" evidence="7">
    <location>
        <begin position="903"/>
        <end position="1014"/>
    </location>
</feature>
<dbReference type="SMART" id="SM00448">
    <property type="entry name" value="REC"/>
    <property type="match status" value="2"/>
</dbReference>
<dbReference type="InterPro" id="IPR001789">
    <property type="entry name" value="Sig_transdc_resp-reg_receiver"/>
</dbReference>
<dbReference type="CDD" id="cd00082">
    <property type="entry name" value="HisKA"/>
    <property type="match status" value="1"/>
</dbReference>
<dbReference type="Pfam" id="PF02518">
    <property type="entry name" value="HATPase_c"/>
    <property type="match status" value="1"/>
</dbReference>
<dbReference type="InterPro" id="IPR013656">
    <property type="entry name" value="PAS_4"/>
</dbReference>
<reference evidence="11 12" key="1">
    <citation type="submission" date="2016-10" db="EMBL/GenBank/DDBJ databases">
        <authorList>
            <person name="Varghese N."/>
            <person name="Submissions S."/>
        </authorList>
    </citation>
    <scope>NUCLEOTIDE SEQUENCE [LARGE SCALE GENOMIC DNA]</scope>
    <source>
        <strain evidence="11 12">S7-754</strain>
    </source>
</reference>
<dbReference type="Pfam" id="PF08448">
    <property type="entry name" value="PAS_4"/>
    <property type="match status" value="1"/>
</dbReference>
<dbReference type="Pfam" id="PF00072">
    <property type="entry name" value="Response_reg"/>
    <property type="match status" value="2"/>
</dbReference>
<dbReference type="InterPro" id="IPR035965">
    <property type="entry name" value="PAS-like_dom_sf"/>
</dbReference>
<dbReference type="InterPro" id="IPR004358">
    <property type="entry name" value="Sig_transdc_His_kin-like_C"/>
</dbReference>
<dbReference type="PROSITE" id="PS50112">
    <property type="entry name" value="PAS"/>
    <property type="match status" value="1"/>
</dbReference>
<evidence type="ECO:0000259" key="7">
    <source>
        <dbReference type="PROSITE" id="PS50110"/>
    </source>
</evidence>
<dbReference type="Proteomes" id="UP000436801">
    <property type="component" value="Unassembled WGS sequence"/>
</dbReference>
<name>A0A1G7RKL1_9SPHN</name>
<evidence type="ECO:0000313" key="13">
    <source>
        <dbReference type="Proteomes" id="UP000436801"/>
    </source>
</evidence>
<dbReference type="NCBIfam" id="TIGR00229">
    <property type="entry name" value="sensory_box"/>
    <property type="match status" value="3"/>
</dbReference>
<dbReference type="InterPro" id="IPR000700">
    <property type="entry name" value="PAS-assoc_C"/>
</dbReference>
<organism evidence="11 12">
    <name type="scientific">Sphingomonas carotinifaciens</name>
    <dbReference type="NCBI Taxonomy" id="1166323"/>
    <lineage>
        <taxon>Bacteria</taxon>
        <taxon>Pseudomonadati</taxon>
        <taxon>Pseudomonadota</taxon>
        <taxon>Alphaproteobacteria</taxon>
        <taxon>Sphingomonadales</taxon>
        <taxon>Sphingomonadaceae</taxon>
        <taxon>Sphingomonas</taxon>
    </lineage>
</organism>
<dbReference type="SMART" id="SM00091">
    <property type="entry name" value="PAS"/>
    <property type="match status" value="2"/>
</dbReference>
<evidence type="ECO:0000256" key="1">
    <source>
        <dbReference type="ARBA" id="ARBA00000085"/>
    </source>
</evidence>
<feature type="domain" description="PAC" evidence="9">
    <location>
        <begin position="281"/>
        <end position="333"/>
    </location>
</feature>
<protein>
    <recommendedName>
        <fullName evidence="2">histidine kinase</fullName>
        <ecNumber evidence="2">2.7.13.3</ecNumber>
    </recommendedName>
</protein>
<dbReference type="Pfam" id="PF08447">
    <property type="entry name" value="PAS_3"/>
    <property type="match status" value="1"/>
</dbReference>
<evidence type="ECO:0000313" key="12">
    <source>
        <dbReference type="Proteomes" id="UP000323502"/>
    </source>
</evidence>
<dbReference type="CDD" id="cd18161">
    <property type="entry name" value="REC_hyHK_blue-like"/>
    <property type="match status" value="1"/>
</dbReference>
<feature type="domain" description="Histidine kinase" evidence="6">
    <location>
        <begin position="518"/>
        <end position="741"/>
    </location>
</feature>
<dbReference type="SUPFAM" id="SSF52172">
    <property type="entry name" value="CheY-like"/>
    <property type="match status" value="2"/>
</dbReference>
<feature type="domain" description="Response regulatory" evidence="7">
    <location>
        <begin position="761"/>
        <end position="877"/>
    </location>
</feature>
<comment type="catalytic activity">
    <reaction evidence="1">
        <text>ATP + protein L-histidine = ADP + protein N-phospho-L-histidine.</text>
        <dbReference type="EC" id="2.7.13.3"/>
    </reaction>
</comment>
<dbReference type="GO" id="GO:0000155">
    <property type="term" value="F:phosphorelay sensor kinase activity"/>
    <property type="evidence" value="ECO:0007669"/>
    <property type="project" value="InterPro"/>
</dbReference>
<dbReference type="Gene3D" id="3.30.565.10">
    <property type="entry name" value="Histidine kinase-like ATPase, C-terminal domain"/>
    <property type="match status" value="1"/>
</dbReference>
<dbReference type="AlphaFoldDB" id="A0A1G7RKL1"/>
<feature type="domain" description="PAS" evidence="8">
    <location>
        <begin position="209"/>
        <end position="279"/>
    </location>
</feature>
<dbReference type="Proteomes" id="UP000323502">
    <property type="component" value="Unassembled WGS sequence"/>
</dbReference>
<dbReference type="Gene3D" id="3.30.450.20">
    <property type="entry name" value="PAS domain"/>
    <property type="match status" value="3"/>
</dbReference>
<dbReference type="InterPro" id="IPR003594">
    <property type="entry name" value="HATPase_dom"/>
</dbReference>
<dbReference type="PRINTS" id="PR00344">
    <property type="entry name" value="BCTRLSENSOR"/>
</dbReference>
<keyword evidence="5" id="KW-0175">Coiled coil</keyword>
<keyword evidence="12" id="KW-1185">Reference proteome</keyword>
<feature type="modified residue" description="4-aspartylphosphate" evidence="4">
    <location>
        <position position="811"/>
    </location>
</feature>
<dbReference type="RefSeq" id="WP_149683505.1">
    <property type="nucleotide sequence ID" value="NZ_FNBI01000012.1"/>
</dbReference>
<dbReference type="InterPro" id="IPR003661">
    <property type="entry name" value="HisK_dim/P_dom"/>
</dbReference>